<feature type="compositionally biased region" description="Basic and acidic residues" evidence="1">
    <location>
        <begin position="246"/>
        <end position="261"/>
    </location>
</feature>
<dbReference type="EMBL" id="VLNR01000082">
    <property type="protein sequence ID" value="TSE04366.1"/>
    <property type="molecule type" value="Genomic_DNA"/>
</dbReference>
<gene>
    <name evidence="2" type="ORF">FOF46_26435</name>
</gene>
<dbReference type="Proteomes" id="UP000318833">
    <property type="component" value="Unassembled WGS sequence"/>
</dbReference>
<organism evidence="2 3">
    <name type="scientific">Aquimarina algiphila</name>
    <dbReference type="NCBI Taxonomy" id="2047982"/>
    <lineage>
        <taxon>Bacteria</taxon>
        <taxon>Pseudomonadati</taxon>
        <taxon>Bacteroidota</taxon>
        <taxon>Flavobacteriia</taxon>
        <taxon>Flavobacteriales</taxon>
        <taxon>Flavobacteriaceae</taxon>
        <taxon>Aquimarina</taxon>
    </lineage>
</organism>
<accession>A0A554VCF3</accession>
<proteinExistence type="predicted"/>
<dbReference type="AlphaFoldDB" id="A0A554VCF3"/>
<evidence type="ECO:0000256" key="1">
    <source>
        <dbReference type="SAM" id="MobiDB-lite"/>
    </source>
</evidence>
<protein>
    <submittedName>
        <fullName evidence="2">Uncharacterized protein</fullName>
    </submittedName>
</protein>
<name>A0A554VCF3_9FLAO</name>
<feature type="compositionally biased region" description="Basic and acidic residues" evidence="1">
    <location>
        <begin position="223"/>
        <end position="237"/>
    </location>
</feature>
<sequence length="261" mass="31031">MSERKDILDFRDLEQKKERIKGSIQFNTDFEKGYLEHMKYYQSMSSLEKTEDIHYLGEALNSSNRSSKNKNSLGYVEGEHAFRRKMADLEDKTIERVSKTVWKGYSSKNIDSEDRGALISFSERKKKLEDNHEYQIGFEHGYETQAKYPKLALEESEYYISLKDKTSYQKAFIKGNDYYVAKNVDKNYTISETSLNKVPYDRMRLGEKKLDRNARKYVNREYDKLLTERKEKNRSSRIEQYTPIERPSDKQEKDQDKGMDI</sequence>
<dbReference type="RefSeq" id="WP_143918543.1">
    <property type="nucleotide sequence ID" value="NZ_CANMXV010000057.1"/>
</dbReference>
<reference evidence="2 3" key="1">
    <citation type="submission" date="2019-07" db="EMBL/GenBank/DDBJ databases">
        <title>The draft genome sequence of Aquimarina algiphila M91.</title>
        <authorList>
            <person name="Meng X."/>
        </authorList>
    </citation>
    <scope>NUCLEOTIDE SEQUENCE [LARGE SCALE GENOMIC DNA]</scope>
    <source>
        <strain evidence="2 3">M91</strain>
    </source>
</reference>
<comment type="caution">
    <text evidence="2">The sequence shown here is derived from an EMBL/GenBank/DDBJ whole genome shotgun (WGS) entry which is preliminary data.</text>
</comment>
<evidence type="ECO:0000313" key="3">
    <source>
        <dbReference type="Proteomes" id="UP000318833"/>
    </source>
</evidence>
<evidence type="ECO:0000313" key="2">
    <source>
        <dbReference type="EMBL" id="TSE04366.1"/>
    </source>
</evidence>
<keyword evidence="3" id="KW-1185">Reference proteome</keyword>
<feature type="region of interest" description="Disordered" evidence="1">
    <location>
        <begin position="223"/>
        <end position="261"/>
    </location>
</feature>